<sequence>MDIVERLRSATVQEWQTYKSGVVENAKWPVDSDLANEAATLITDLRARCASLEAERDEYKAEYFRRHNEAVDNFTRAIVAEAMCADLAKALEPFSQYPTADGLPDGFLRLGDNHVILFKGMGDDCEPVATTGDFRRAKFVLESYRKDLLKR</sequence>
<evidence type="ECO:0000313" key="3">
    <source>
        <dbReference type="Proteomes" id="UP000295507"/>
    </source>
</evidence>
<comment type="caution">
    <text evidence="2">The sequence shown here is derived from an EMBL/GenBank/DDBJ whole genome shotgun (WGS) entry which is preliminary data.</text>
</comment>
<evidence type="ECO:0000313" key="2">
    <source>
        <dbReference type="EMBL" id="TCU34026.1"/>
    </source>
</evidence>
<organism evidence="2 3">
    <name type="scientific">Rhizobium azibense</name>
    <dbReference type="NCBI Taxonomy" id="1136135"/>
    <lineage>
        <taxon>Bacteria</taxon>
        <taxon>Pseudomonadati</taxon>
        <taxon>Pseudomonadota</taxon>
        <taxon>Alphaproteobacteria</taxon>
        <taxon>Hyphomicrobiales</taxon>
        <taxon>Rhizobiaceae</taxon>
        <taxon>Rhizobium/Agrobacterium group</taxon>
        <taxon>Rhizobium</taxon>
    </lineage>
</organism>
<reference evidence="2 3" key="1">
    <citation type="submission" date="2019-03" db="EMBL/GenBank/DDBJ databases">
        <title>Genomic Encyclopedia of Type Strains, Phase IV (KMG-V): Genome sequencing to study the core and pangenomes of soil and plant-associated prokaryotes.</title>
        <authorList>
            <person name="Whitman W."/>
        </authorList>
    </citation>
    <scope>NUCLEOTIDE SEQUENCE [LARGE SCALE GENOMIC DNA]</scope>
    <source>
        <strain evidence="2 3">IE4868</strain>
    </source>
</reference>
<dbReference type="RefSeq" id="WP_132552806.1">
    <property type="nucleotide sequence ID" value="NZ_SMBK01000013.1"/>
</dbReference>
<accession>A0A4R3RR18</accession>
<evidence type="ECO:0000256" key="1">
    <source>
        <dbReference type="SAM" id="Coils"/>
    </source>
</evidence>
<dbReference type="EMBL" id="SMBK01000013">
    <property type="protein sequence ID" value="TCU34026.1"/>
    <property type="molecule type" value="Genomic_DNA"/>
</dbReference>
<protein>
    <submittedName>
        <fullName evidence="2">Uncharacterized protein</fullName>
    </submittedName>
</protein>
<proteinExistence type="predicted"/>
<name>A0A4R3RR18_9HYPH</name>
<feature type="coiled-coil region" evidence="1">
    <location>
        <begin position="35"/>
        <end position="62"/>
    </location>
</feature>
<keyword evidence="1" id="KW-0175">Coiled coil</keyword>
<gene>
    <name evidence="2" type="ORF">EV129_1139</name>
</gene>
<dbReference type="Proteomes" id="UP000295507">
    <property type="component" value="Unassembled WGS sequence"/>
</dbReference>
<dbReference type="AlphaFoldDB" id="A0A4R3RR18"/>